<name>A0A1I1IE72_9GAMM</name>
<feature type="domain" description="Glycosyl transferase family 25" evidence="1">
    <location>
        <begin position="52"/>
        <end position="88"/>
    </location>
</feature>
<accession>A0A1I1IE72</accession>
<reference evidence="3" key="1">
    <citation type="submission" date="2016-10" db="EMBL/GenBank/DDBJ databases">
        <authorList>
            <person name="Varghese N."/>
            <person name="Submissions S."/>
        </authorList>
    </citation>
    <scope>NUCLEOTIDE SEQUENCE [LARGE SCALE GENOMIC DNA]</scope>
    <source>
        <strain evidence="3">DSM 23439</strain>
    </source>
</reference>
<dbReference type="EMBL" id="FOLY01000002">
    <property type="protein sequence ID" value="SFC32538.1"/>
    <property type="molecule type" value="Genomic_DNA"/>
</dbReference>
<dbReference type="OrthoDB" id="6893217at2"/>
<evidence type="ECO:0000259" key="1">
    <source>
        <dbReference type="Pfam" id="PF01755"/>
    </source>
</evidence>
<dbReference type="GO" id="GO:0016740">
    <property type="term" value="F:transferase activity"/>
    <property type="evidence" value="ECO:0007669"/>
    <property type="project" value="UniProtKB-KW"/>
</dbReference>
<keyword evidence="3" id="KW-1185">Reference proteome</keyword>
<gene>
    <name evidence="2" type="ORF">SAMN05421848_1072</name>
</gene>
<dbReference type="AlphaFoldDB" id="A0A1I1IE72"/>
<dbReference type="InterPro" id="IPR002654">
    <property type="entry name" value="Glyco_trans_25"/>
</dbReference>
<protein>
    <submittedName>
        <fullName evidence="2">Glycosyl transferase, family 25</fullName>
    </submittedName>
</protein>
<dbReference type="RefSeq" id="WP_090131490.1">
    <property type="nucleotide sequence ID" value="NZ_FOLY01000002.1"/>
</dbReference>
<keyword evidence="2" id="KW-0808">Transferase</keyword>
<evidence type="ECO:0000313" key="3">
    <source>
        <dbReference type="Proteomes" id="UP000199046"/>
    </source>
</evidence>
<sequence>MSSAEKSVYFDVDKVFCISIKNRSDRRDSIIKEFSSIKNPIEFILVDRNKENPEKGCYDSHVHCARLALKHNYKRVLILEDDATFFAPEQKQVSRINNFLRIRNPSLFYLGGMIGRMWLIPWPGVVRCRLTGTHAYILSRKGCQKLASSKYEGIAIDSYFCRKFKAYSCYPIISQQQPESIISSDIMDYRDLNKGSKNLKDEEYWKENFESQKKSLKKNWARTFLLRYL</sequence>
<proteinExistence type="predicted"/>
<dbReference type="Pfam" id="PF01755">
    <property type="entry name" value="Glyco_transf_25"/>
    <property type="match status" value="1"/>
</dbReference>
<organism evidence="2 3">
    <name type="scientific">Kushneria avicenniae</name>
    <dbReference type="NCBI Taxonomy" id="402385"/>
    <lineage>
        <taxon>Bacteria</taxon>
        <taxon>Pseudomonadati</taxon>
        <taxon>Pseudomonadota</taxon>
        <taxon>Gammaproteobacteria</taxon>
        <taxon>Oceanospirillales</taxon>
        <taxon>Halomonadaceae</taxon>
        <taxon>Kushneria</taxon>
    </lineage>
</organism>
<evidence type="ECO:0000313" key="2">
    <source>
        <dbReference type="EMBL" id="SFC32538.1"/>
    </source>
</evidence>
<dbReference type="Proteomes" id="UP000199046">
    <property type="component" value="Unassembled WGS sequence"/>
</dbReference>